<protein>
    <submittedName>
        <fullName evidence="1">Uncharacterized protein</fullName>
    </submittedName>
</protein>
<reference evidence="1" key="2">
    <citation type="journal article" date="2015" name="Data Brief">
        <title>Shoot transcriptome of the giant reed, Arundo donax.</title>
        <authorList>
            <person name="Barrero R.A."/>
            <person name="Guerrero F.D."/>
            <person name="Moolhuijzen P."/>
            <person name="Goolsby J.A."/>
            <person name="Tidwell J."/>
            <person name="Bellgard S.E."/>
            <person name="Bellgard M.I."/>
        </authorList>
    </citation>
    <scope>NUCLEOTIDE SEQUENCE</scope>
    <source>
        <tissue evidence="1">Shoot tissue taken approximately 20 cm above the soil surface</tissue>
    </source>
</reference>
<dbReference type="AlphaFoldDB" id="A0A0A8XU64"/>
<accession>A0A0A8XU64</accession>
<reference evidence="1" key="1">
    <citation type="submission" date="2014-09" db="EMBL/GenBank/DDBJ databases">
        <authorList>
            <person name="Magalhaes I.L.F."/>
            <person name="Oliveira U."/>
            <person name="Santos F.R."/>
            <person name="Vidigal T.H.D.A."/>
            <person name="Brescovit A.D."/>
            <person name="Santos A.J."/>
        </authorList>
    </citation>
    <scope>NUCLEOTIDE SEQUENCE</scope>
    <source>
        <tissue evidence="1">Shoot tissue taken approximately 20 cm above the soil surface</tissue>
    </source>
</reference>
<name>A0A0A8XU64_ARUDO</name>
<dbReference type="EMBL" id="GBRH01281597">
    <property type="protein sequence ID" value="JAD16298.1"/>
    <property type="molecule type" value="Transcribed_RNA"/>
</dbReference>
<sequence length="34" mass="3816">MRIFPRMAGGEPSLSPSPFTLFLVLFLFSRSLSL</sequence>
<proteinExistence type="predicted"/>
<evidence type="ECO:0000313" key="1">
    <source>
        <dbReference type="EMBL" id="JAD16298.1"/>
    </source>
</evidence>
<organism evidence="1">
    <name type="scientific">Arundo donax</name>
    <name type="common">Giant reed</name>
    <name type="synonym">Donax arundinaceus</name>
    <dbReference type="NCBI Taxonomy" id="35708"/>
    <lineage>
        <taxon>Eukaryota</taxon>
        <taxon>Viridiplantae</taxon>
        <taxon>Streptophyta</taxon>
        <taxon>Embryophyta</taxon>
        <taxon>Tracheophyta</taxon>
        <taxon>Spermatophyta</taxon>
        <taxon>Magnoliopsida</taxon>
        <taxon>Liliopsida</taxon>
        <taxon>Poales</taxon>
        <taxon>Poaceae</taxon>
        <taxon>PACMAD clade</taxon>
        <taxon>Arundinoideae</taxon>
        <taxon>Arundineae</taxon>
        <taxon>Arundo</taxon>
    </lineage>
</organism>